<evidence type="ECO:0000256" key="7">
    <source>
        <dbReference type="ARBA" id="ARBA00023136"/>
    </source>
</evidence>
<dbReference type="InterPro" id="IPR006009">
    <property type="entry name" value="GlcNAc_MurG"/>
</dbReference>
<dbReference type="HAMAP" id="MF_00033">
    <property type="entry name" value="MurG"/>
    <property type="match status" value="1"/>
</dbReference>
<keyword evidence="1 10" id="KW-1003">Cell membrane</keyword>
<protein>
    <recommendedName>
        <fullName evidence="10">UDP-N-acetylglucosamine--N-acetylmuramyl-(pentapeptide) pyrophosphoryl-undecaprenol N-acetylglucosamine transferase</fullName>
        <ecNumber evidence="10">2.4.1.227</ecNumber>
    </recommendedName>
    <alternativeName>
        <fullName evidence="10">Undecaprenyl-PP-MurNAc-pentapeptide-UDPGlcNAc GlcNAc transferase</fullName>
    </alternativeName>
</protein>
<dbReference type="Proteomes" id="UP000176389">
    <property type="component" value="Unassembled WGS sequence"/>
</dbReference>
<keyword evidence="2 10" id="KW-0132">Cell division</keyword>
<evidence type="ECO:0000256" key="5">
    <source>
        <dbReference type="ARBA" id="ARBA00022960"/>
    </source>
</evidence>
<feature type="binding site" evidence="10">
    <location>
        <position position="168"/>
    </location>
    <ligand>
        <name>UDP-N-acetyl-alpha-D-glucosamine</name>
        <dbReference type="ChEBI" id="CHEBI:57705"/>
    </ligand>
</feature>
<evidence type="ECO:0000259" key="11">
    <source>
        <dbReference type="Pfam" id="PF03033"/>
    </source>
</evidence>
<reference evidence="13 14" key="1">
    <citation type="journal article" date="2016" name="Nat. Commun.">
        <title>Thousands of microbial genomes shed light on interconnected biogeochemical processes in an aquifer system.</title>
        <authorList>
            <person name="Anantharaman K."/>
            <person name="Brown C.T."/>
            <person name="Hug L.A."/>
            <person name="Sharon I."/>
            <person name="Castelle C.J."/>
            <person name="Probst A.J."/>
            <person name="Thomas B.C."/>
            <person name="Singh A."/>
            <person name="Wilkins M.J."/>
            <person name="Karaoz U."/>
            <person name="Brodie E.L."/>
            <person name="Williams K.H."/>
            <person name="Hubbard S.S."/>
            <person name="Banfield J.F."/>
        </authorList>
    </citation>
    <scope>NUCLEOTIDE SEQUENCE [LARGE SCALE GENOMIC DNA]</scope>
</reference>
<keyword evidence="9 10" id="KW-0961">Cell wall biogenesis/degradation</keyword>
<evidence type="ECO:0000256" key="10">
    <source>
        <dbReference type="HAMAP-Rule" id="MF_00033"/>
    </source>
</evidence>
<evidence type="ECO:0000256" key="2">
    <source>
        <dbReference type="ARBA" id="ARBA00022618"/>
    </source>
</evidence>
<comment type="catalytic activity">
    <reaction evidence="10">
        <text>di-trans,octa-cis-undecaprenyl diphospho-N-acetyl-alpha-D-muramoyl-L-alanyl-D-glutamyl-meso-2,6-diaminopimeloyl-D-alanyl-D-alanine + UDP-N-acetyl-alpha-D-glucosamine = di-trans,octa-cis-undecaprenyl diphospho-[N-acetyl-alpha-D-glucosaminyl-(1-&gt;4)]-N-acetyl-alpha-D-muramoyl-L-alanyl-D-glutamyl-meso-2,6-diaminopimeloyl-D-alanyl-D-alanine + UDP + H(+)</text>
        <dbReference type="Rhea" id="RHEA:31227"/>
        <dbReference type="ChEBI" id="CHEBI:15378"/>
        <dbReference type="ChEBI" id="CHEBI:57705"/>
        <dbReference type="ChEBI" id="CHEBI:58223"/>
        <dbReference type="ChEBI" id="CHEBI:61387"/>
        <dbReference type="ChEBI" id="CHEBI:61388"/>
        <dbReference type="EC" id="2.4.1.227"/>
    </reaction>
</comment>
<feature type="domain" description="Glycosyl transferase family 28 C-terminal" evidence="12">
    <location>
        <begin position="184"/>
        <end position="349"/>
    </location>
</feature>
<dbReference type="EC" id="2.4.1.227" evidence="10"/>
<comment type="similarity">
    <text evidence="10">Belongs to the glycosyltransferase 28 family. MurG subfamily.</text>
</comment>
<dbReference type="GO" id="GO:0005886">
    <property type="term" value="C:plasma membrane"/>
    <property type="evidence" value="ECO:0007669"/>
    <property type="project" value="UniProtKB-SubCell"/>
</dbReference>
<evidence type="ECO:0000256" key="6">
    <source>
        <dbReference type="ARBA" id="ARBA00022984"/>
    </source>
</evidence>
<dbReference type="Gene3D" id="3.40.50.2000">
    <property type="entry name" value="Glycogen Phosphorylase B"/>
    <property type="match status" value="2"/>
</dbReference>
<gene>
    <name evidence="10" type="primary">murG</name>
    <name evidence="13" type="ORF">A2Z11_01730</name>
</gene>
<keyword evidence="6 10" id="KW-0573">Peptidoglycan synthesis</keyword>
<evidence type="ECO:0000256" key="1">
    <source>
        <dbReference type="ARBA" id="ARBA00022475"/>
    </source>
</evidence>
<evidence type="ECO:0000256" key="9">
    <source>
        <dbReference type="ARBA" id="ARBA00023316"/>
    </source>
</evidence>
<evidence type="ECO:0000256" key="8">
    <source>
        <dbReference type="ARBA" id="ARBA00023306"/>
    </source>
</evidence>
<evidence type="ECO:0000259" key="12">
    <source>
        <dbReference type="Pfam" id="PF04101"/>
    </source>
</evidence>
<dbReference type="GO" id="GO:0050511">
    <property type="term" value="F:undecaprenyldiphospho-muramoylpentapeptide beta-N-acetylglucosaminyltransferase activity"/>
    <property type="evidence" value="ECO:0007669"/>
    <property type="project" value="UniProtKB-UniRule"/>
</dbReference>
<dbReference type="GO" id="GO:0009252">
    <property type="term" value="P:peptidoglycan biosynthetic process"/>
    <property type="evidence" value="ECO:0007669"/>
    <property type="project" value="UniProtKB-UniRule"/>
</dbReference>
<dbReference type="Pfam" id="PF03033">
    <property type="entry name" value="Glyco_transf_28"/>
    <property type="match status" value="1"/>
</dbReference>
<dbReference type="AlphaFoldDB" id="A0A1G1WGN6"/>
<evidence type="ECO:0000256" key="3">
    <source>
        <dbReference type="ARBA" id="ARBA00022676"/>
    </source>
</evidence>
<comment type="pathway">
    <text evidence="10">Cell wall biogenesis; peptidoglycan biosynthesis.</text>
</comment>
<dbReference type="InterPro" id="IPR004276">
    <property type="entry name" value="GlycoTrans_28_N"/>
</dbReference>
<evidence type="ECO:0000256" key="4">
    <source>
        <dbReference type="ARBA" id="ARBA00022679"/>
    </source>
</evidence>
<evidence type="ECO:0000313" key="14">
    <source>
        <dbReference type="Proteomes" id="UP000176389"/>
    </source>
</evidence>
<comment type="caution">
    <text evidence="13">The sequence shown here is derived from an EMBL/GenBank/DDBJ whole genome shotgun (WGS) entry which is preliminary data.</text>
</comment>
<dbReference type="PANTHER" id="PTHR21015">
    <property type="entry name" value="UDP-N-ACETYLGLUCOSAMINE--N-ACETYLMURAMYL-(PENTAPEPTIDE) PYROPHOSPHORYL-UNDECAPRENOL N-ACETYLGLUCOSAMINE TRANSFERASE 1"/>
    <property type="match status" value="1"/>
</dbReference>
<accession>A0A1G1WGN6</accession>
<dbReference type="CDD" id="cd03785">
    <property type="entry name" value="GT28_MurG"/>
    <property type="match status" value="1"/>
</dbReference>
<keyword evidence="5 10" id="KW-0133">Cell shape</keyword>
<dbReference type="GO" id="GO:0008360">
    <property type="term" value="P:regulation of cell shape"/>
    <property type="evidence" value="ECO:0007669"/>
    <property type="project" value="UniProtKB-KW"/>
</dbReference>
<dbReference type="InterPro" id="IPR007235">
    <property type="entry name" value="Glyco_trans_28_C"/>
</dbReference>
<dbReference type="GO" id="GO:0051991">
    <property type="term" value="F:UDP-N-acetyl-D-glucosamine:N-acetylmuramoyl-L-alanyl-D-glutamyl-meso-2,6-diaminopimelyl-D-alanyl-D-alanine-diphosphoundecaprenol 4-beta-N-acetylglucosaminlytransferase activity"/>
    <property type="evidence" value="ECO:0007669"/>
    <property type="project" value="RHEA"/>
</dbReference>
<dbReference type="UniPathway" id="UPA00219"/>
<keyword evidence="8 10" id="KW-0131">Cell cycle</keyword>
<feature type="domain" description="Glycosyltransferase family 28 N-terminal" evidence="11">
    <location>
        <begin position="7"/>
        <end position="146"/>
    </location>
</feature>
<dbReference type="GO" id="GO:0051301">
    <property type="term" value="P:cell division"/>
    <property type="evidence" value="ECO:0007669"/>
    <property type="project" value="UniProtKB-KW"/>
</dbReference>
<dbReference type="STRING" id="1802596.A2Z11_01730"/>
<proteinExistence type="inferred from homology"/>
<organism evidence="13 14">
    <name type="scientific">Candidatus Woykebacteria bacterium RBG_16_43_9</name>
    <dbReference type="NCBI Taxonomy" id="1802596"/>
    <lineage>
        <taxon>Bacteria</taxon>
        <taxon>Candidatus Woykeibacteriota</taxon>
    </lineage>
</organism>
<dbReference type="GO" id="GO:0071555">
    <property type="term" value="P:cell wall organization"/>
    <property type="evidence" value="ECO:0007669"/>
    <property type="project" value="UniProtKB-KW"/>
</dbReference>
<dbReference type="PANTHER" id="PTHR21015:SF22">
    <property type="entry name" value="GLYCOSYLTRANSFERASE"/>
    <property type="match status" value="1"/>
</dbReference>
<keyword evidence="4 10" id="KW-0808">Transferase</keyword>
<comment type="caution">
    <text evidence="10">Lacks conserved residue(s) required for the propagation of feature annotation.</text>
</comment>
<dbReference type="SUPFAM" id="SSF53756">
    <property type="entry name" value="UDP-Glycosyltransferase/glycogen phosphorylase"/>
    <property type="match status" value="1"/>
</dbReference>
<dbReference type="Pfam" id="PF04101">
    <property type="entry name" value="Glyco_tran_28_C"/>
    <property type="match status" value="1"/>
</dbReference>
<dbReference type="GO" id="GO:0005975">
    <property type="term" value="P:carbohydrate metabolic process"/>
    <property type="evidence" value="ECO:0007669"/>
    <property type="project" value="InterPro"/>
</dbReference>
<sequence length="370" mass="41025">MKIAICGGHLTPALAVIGELKRRGVSDIFYIGRSKTMEGDSTPSAEATIIPSLKIKFYPIPVGRLQRKFTRYTIPSLLKAPVGVGASLLVLSQERPDLVISFGSYVALPIVIAAWILGIPSITHEQTVKGGLANRIISRFVRKIAISWPDSQEFFPKDKTILTGNPIRREILKLKRKRTSNPLIFITGGNQGAHSINEAVLETIEALLQKYEVVHQTGSSERFRDYEMLTARISQLPRRLQRRYQAVKWLNSDELAQIYSKATLVVGRSGANTVSEVAAIGIPAIFIPLPWAGAKEQEKNAQMLANMEAAIILTQDRLTPRRLLSAINSMIINIAKYKKEAREAKKLVNPNAAKIFVDESLKLAHKDNEA</sequence>
<keyword evidence="7 10" id="KW-0472">Membrane</keyword>
<feature type="binding site" evidence="10">
    <location>
        <position position="297"/>
    </location>
    <ligand>
        <name>UDP-N-acetyl-alpha-D-glucosamine</name>
        <dbReference type="ChEBI" id="CHEBI:57705"/>
    </ligand>
</feature>
<name>A0A1G1WGN6_9BACT</name>
<dbReference type="EMBL" id="MHCS01000009">
    <property type="protein sequence ID" value="OGY26873.1"/>
    <property type="molecule type" value="Genomic_DNA"/>
</dbReference>
<evidence type="ECO:0000313" key="13">
    <source>
        <dbReference type="EMBL" id="OGY26873.1"/>
    </source>
</evidence>
<keyword evidence="3 10" id="KW-0328">Glycosyltransferase</keyword>
<comment type="function">
    <text evidence="10">Cell wall formation. Catalyzes the transfer of a GlcNAc subunit on undecaprenyl-pyrophosphoryl-MurNAc-pentapeptide (lipid intermediate I) to form undecaprenyl-pyrophosphoryl-MurNAc-(pentapeptide)GlcNAc (lipid intermediate II).</text>
</comment>
<comment type="subcellular location">
    <subcellularLocation>
        <location evidence="10">Cell membrane</location>
        <topology evidence="10">Peripheral membrane protein</topology>
        <orientation evidence="10">Cytoplasmic side</orientation>
    </subcellularLocation>
</comment>